<name>A0A5S9IIA1_UABAM</name>
<keyword evidence="4" id="KW-1185">Reference proteome</keyword>
<organism evidence="3 4">
    <name type="scientific">Uabimicrobium amorphum</name>
    <dbReference type="NCBI Taxonomy" id="2596890"/>
    <lineage>
        <taxon>Bacteria</taxon>
        <taxon>Pseudomonadati</taxon>
        <taxon>Planctomycetota</taxon>
        <taxon>Candidatus Uabimicrobiia</taxon>
        <taxon>Candidatus Uabimicrobiales</taxon>
        <taxon>Candidatus Uabimicrobiaceae</taxon>
        <taxon>Candidatus Uabimicrobium</taxon>
    </lineage>
</organism>
<dbReference type="KEGG" id="uam:UABAM_00403"/>
<feature type="compositionally biased region" description="Polar residues" evidence="1">
    <location>
        <begin position="48"/>
        <end position="63"/>
    </location>
</feature>
<dbReference type="EMBL" id="AP019860">
    <property type="protein sequence ID" value="BBM82060.1"/>
    <property type="molecule type" value="Genomic_DNA"/>
</dbReference>
<dbReference type="PANTHER" id="PTHR34819:SF3">
    <property type="entry name" value="CELL SURFACE PROTEIN"/>
    <property type="match status" value="1"/>
</dbReference>
<dbReference type="NCBIfam" id="TIGR01451">
    <property type="entry name" value="B_ant_repeat"/>
    <property type="match status" value="2"/>
</dbReference>
<feature type="domain" description="DUF11" evidence="2">
    <location>
        <begin position="256"/>
        <end position="351"/>
    </location>
</feature>
<gene>
    <name evidence="3" type="ORF">UABAM_00403</name>
</gene>
<dbReference type="InterPro" id="IPR051172">
    <property type="entry name" value="Chlamydia_OmcB"/>
</dbReference>
<evidence type="ECO:0000259" key="2">
    <source>
        <dbReference type="Pfam" id="PF01345"/>
    </source>
</evidence>
<evidence type="ECO:0000256" key="1">
    <source>
        <dbReference type="SAM" id="MobiDB-lite"/>
    </source>
</evidence>
<feature type="compositionally biased region" description="Polar residues" evidence="1">
    <location>
        <begin position="71"/>
        <end position="91"/>
    </location>
</feature>
<dbReference type="InterPro" id="IPR047589">
    <property type="entry name" value="DUF11_rpt"/>
</dbReference>
<feature type="region of interest" description="Disordered" evidence="1">
    <location>
        <begin position="48"/>
        <end position="119"/>
    </location>
</feature>
<accession>A0A5S9IIA1</accession>
<dbReference type="PROSITE" id="PS51257">
    <property type="entry name" value="PROKAR_LIPOPROTEIN"/>
    <property type="match status" value="1"/>
</dbReference>
<reference evidence="3 4" key="1">
    <citation type="submission" date="2019-08" db="EMBL/GenBank/DDBJ databases">
        <title>Complete genome sequence of Candidatus Uab amorphum.</title>
        <authorList>
            <person name="Shiratori T."/>
            <person name="Suzuki S."/>
            <person name="Kakizawa Y."/>
            <person name="Ishida K."/>
        </authorList>
    </citation>
    <scope>NUCLEOTIDE SEQUENCE [LARGE SCALE GENOMIC DNA]</scope>
    <source>
        <strain evidence="3 4">SRT547</strain>
    </source>
</reference>
<dbReference type="PANTHER" id="PTHR34819">
    <property type="entry name" value="LARGE CYSTEINE-RICH PERIPLASMIC PROTEIN OMCB"/>
    <property type="match status" value="1"/>
</dbReference>
<dbReference type="Pfam" id="PF01345">
    <property type="entry name" value="DUF11"/>
    <property type="match status" value="2"/>
</dbReference>
<feature type="domain" description="DUF11" evidence="2">
    <location>
        <begin position="146"/>
        <end position="231"/>
    </location>
</feature>
<sequence length="367" mass="40037">MLRTITICTMMLFLLVSCRQREVCCDIDRVAGVGWPGGSYTYVAIDSQNTQSSESADQTNLDSSVEEMQPDYSQENTDNMTGDVTEDSMQGDTFDEDNTVEGSTSGDDDNATGQLGGSAQDENAAVAKQNTLVGVELKVPGKNYIYNLFTYEIKVRNTGDSPLKNIVVEHTVPKKLSLFSTTKNPQQNNNELKWEIDEISPFASRSFSVTVNGQETGDVRIVAKVTMLDGSTKQVEKNTTVDASAGLKISHLDTIDPVEVDATTIYQIEITNQGNKDARDLKLVDTIPAESTFVNAQVKNMADIGHEVKGKTVTFATIPKLSPGQKIVFEVEVEVIDVGDLVNTIEVSTLDFGKTIKSQEGTKSFKD</sequence>
<dbReference type="AlphaFoldDB" id="A0A5S9IIA1"/>
<dbReference type="InterPro" id="IPR001434">
    <property type="entry name" value="OmcB-like_DUF11"/>
</dbReference>
<dbReference type="RefSeq" id="WP_173013082.1">
    <property type="nucleotide sequence ID" value="NZ_AP019860.1"/>
</dbReference>
<evidence type="ECO:0000313" key="4">
    <source>
        <dbReference type="Proteomes" id="UP000326354"/>
    </source>
</evidence>
<dbReference type="Proteomes" id="UP000326354">
    <property type="component" value="Chromosome"/>
</dbReference>
<proteinExistence type="predicted"/>
<protein>
    <submittedName>
        <fullName evidence="3">Large cysteine-rich periplasmic protein OmcB</fullName>
    </submittedName>
</protein>
<evidence type="ECO:0000313" key="3">
    <source>
        <dbReference type="EMBL" id="BBM82060.1"/>
    </source>
</evidence>